<dbReference type="InterPro" id="IPR043504">
    <property type="entry name" value="Peptidase_S1_PA_chymotrypsin"/>
</dbReference>
<evidence type="ECO:0000256" key="1">
    <source>
        <dbReference type="ARBA" id="ARBA00004613"/>
    </source>
</evidence>
<dbReference type="GO" id="GO:0006508">
    <property type="term" value="P:proteolysis"/>
    <property type="evidence" value="ECO:0007669"/>
    <property type="project" value="UniProtKB-KW"/>
</dbReference>
<dbReference type="PANTHER" id="PTHR24264">
    <property type="entry name" value="TRYPSIN-RELATED"/>
    <property type="match status" value="1"/>
</dbReference>
<dbReference type="Proteomes" id="UP000007801">
    <property type="component" value="Unassembled WGS sequence"/>
</dbReference>
<dbReference type="InterPro" id="IPR001314">
    <property type="entry name" value="Peptidase_S1A"/>
</dbReference>
<keyword evidence="5" id="KW-0732">Signal</keyword>
<keyword evidence="3 13" id="KW-0645">Protease</keyword>
<gene>
    <name evidence="15" type="primary">Dana\GF12091</name>
    <name evidence="15" type="synonym">dana_GLEANR_12102</name>
    <name evidence="15" type="ORF">GF12091</name>
</gene>
<name>B3MC65_DROAN</name>
<evidence type="ECO:0000256" key="10">
    <source>
        <dbReference type="ARBA" id="ARBA00023157"/>
    </source>
</evidence>
<dbReference type="PROSITE" id="PS00135">
    <property type="entry name" value="TRYPSIN_SER"/>
    <property type="match status" value="1"/>
</dbReference>
<feature type="domain" description="Peptidase S1" evidence="14">
    <location>
        <begin position="194"/>
        <end position="414"/>
    </location>
</feature>
<evidence type="ECO:0000313" key="16">
    <source>
        <dbReference type="Proteomes" id="UP000007801"/>
    </source>
</evidence>
<organism evidence="15 16">
    <name type="scientific">Drosophila ananassae</name>
    <name type="common">Fruit fly</name>
    <dbReference type="NCBI Taxonomy" id="7217"/>
    <lineage>
        <taxon>Eukaryota</taxon>
        <taxon>Metazoa</taxon>
        <taxon>Ecdysozoa</taxon>
        <taxon>Arthropoda</taxon>
        <taxon>Hexapoda</taxon>
        <taxon>Insecta</taxon>
        <taxon>Pterygota</taxon>
        <taxon>Neoptera</taxon>
        <taxon>Endopterygota</taxon>
        <taxon>Diptera</taxon>
        <taxon>Brachycera</taxon>
        <taxon>Muscomorpha</taxon>
        <taxon>Ephydroidea</taxon>
        <taxon>Drosophilidae</taxon>
        <taxon>Drosophila</taxon>
        <taxon>Sophophora</taxon>
    </lineage>
</organism>
<dbReference type="OrthoDB" id="10645817at2759"/>
<dbReference type="PANTHER" id="PTHR24264:SF65">
    <property type="entry name" value="SRCR DOMAIN-CONTAINING PROTEIN"/>
    <property type="match status" value="1"/>
</dbReference>
<dbReference type="EMBL" id="CH902619">
    <property type="protein sequence ID" value="EDV36165.2"/>
    <property type="molecule type" value="Genomic_DNA"/>
</dbReference>
<reference evidence="15 16" key="1">
    <citation type="journal article" date="2007" name="Nature">
        <title>Evolution of genes and genomes on the Drosophila phylogeny.</title>
        <authorList>
            <consortium name="Drosophila 12 Genomes Consortium"/>
            <person name="Clark A.G."/>
            <person name="Eisen M.B."/>
            <person name="Smith D.R."/>
            <person name="Bergman C.M."/>
            <person name="Oliver B."/>
            <person name="Markow T.A."/>
            <person name="Kaufman T.C."/>
            <person name="Kellis M."/>
            <person name="Gelbart W."/>
            <person name="Iyer V.N."/>
            <person name="Pollard D.A."/>
            <person name="Sackton T.B."/>
            <person name="Larracuente A.M."/>
            <person name="Singh N.D."/>
            <person name="Abad J.P."/>
            <person name="Abt D.N."/>
            <person name="Adryan B."/>
            <person name="Aguade M."/>
            <person name="Akashi H."/>
            <person name="Anderson W.W."/>
            <person name="Aquadro C.F."/>
            <person name="Ardell D.H."/>
            <person name="Arguello R."/>
            <person name="Artieri C.G."/>
            <person name="Barbash D.A."/>
            <person name="Barker D."/>
            <person name="Barsanti P."/>
            <person name="Batterham P."/>
            <person name="Batzoglou S."/>
            <person name="Begun D."/>
            <person name="Bhutkar A."/>
            <person name="Blanco E."/>
            <person name="Bosak S.A."/>
            <person name="Bradley R.K."/>
            <person name="Brand A.D."/>
            <person name="Brent M.R."/>
            <person name="Brooks A.N."/>
            <person name="Brown R.H."/>
            <person name="Butlin R.K."/>
            <person name="Caggese C."/>
            <person name="Calvi B.R."/>
            <person name="Bernardo de Carvalho A."/>
            <person name="Caspi A."/>
            <person name="Castrezana S."/>
            <person name="Celniker S.E."/>
            <person name="Chang J.L."/>
            <person name="Chapple C."/>
            <person name="Chatterji S."/>
            <person name="Chinwalla A."/>
            <person name="Civetta A."/>
            <person name="Clifton S.W."/>
            <person name="Comeron J.M."/>
            <person name="Costello J.C."/>
            <person name="Coyne J.A."/>
            <person name="Daub J."/>
            <person name="David R.G."/>
            <person name="Delcher A.L."/>
            <person name="Delehaunty K."/>
            <person name="Do C.B."/>
            <person name="Ebling H."/>
            <person name="Edwards K."/>
            <person name="Eickbush T."/>
            <person name="Evans J.D."/>
            <person name="Filipski A."/>
            <person name="Findeiss S."/>
            <person name="Freyhult E."/>
            <person name="Fulton L."/>
            <person name="Fulton R."/>
            <person name="Garcia A.C."/>
            <person name="Gardiner A."/>
            <person name="Garfield D.A."/>
            <person name="Garvin B.E."/>
            <person name="Gibson G."/>
            <person name="Gilbert D."/>
            <person name="Gnerre S."/>
            <person name="Godfrey J."/>
            <person name="Good R."/>
            <person name="Gotea V."/>
            <person name="Gravely B."/>
            <person name="Greenberg A.J."/>
            <person name="Griffiths-Jones S."/>
            <person name="Gross S."/>
            <person name="Guigo R."/>
            <person name="Gustafson E.A."/>
            <person name="Haerty W."/>
            <person name="Hahn M.W."/>
            <person name="Halligan D.L."/>
            <person name="Halpern A.L."/>
            <person name="Halter G.M."/>
            <person name="Han M.V."/>
            <person name="Heger A."/>
            <person name="Hillier L."/>
            <person name="Hinrichs A.S."/>
            <person name="Holmes I."/>
            <person name="Hoskins R.A."/>
            <person name="Hubisz M.J."/>
            <person name="Hultmark D."/>
            <person name="Huntley M.A."/>
            <person name="Jaffe D.B."/>
            <person name="Jagadeeshan S."/>
            <person name="Jeck W.R."/>
            <person name="Johnson J."/>
            <person name="Jones C.D."/>
            <person name="Jordan W.C."/>
            <person name="Karpen G.H."/>
            <person name="Kataoka E."/>
            <person name="Keightley P.D."/>
            <person name="Kheradpour P."/>
            <person name="Kirkness E.F."/>
            <person name="Koerich L.B."/>
            <person name="Kristiansen K."/>
            <person name="Kudrna D."/>
            <person name="Kulathinal R.J."/>
            <person name="Kumar S."/>
            <person name="Kwok R."/>
            <person name="Lander E."/>
            <person name="Langley C.H."/>
            <person name="Lapoint R."/>
            <person name="Lazzaro B.P."/>
            <person name="Lee S.J."/>
            <person name="Levesque L."/>
            <person name="Li R."/>
            <person name="Lin C.F."/>
            <person name="Lin M.F."/>
            <person name="Lindblad-Toh K."/>
            <person name="Llopart A."/>
            <person name="Long M."/>
            <person name="Low L."/>
            <person name="Lozovsky E."/>
            <person name="Lu J."/>
            <person name="Luo M."/>
            <person name="Machado C.A."/>
            <person name="Makalowski W."/>
            <person name="Marzo M."/>
            <person name="Matsuda M."/>
            <person name="Matzkin L."/>
            <person name="McAllister B."/>
            <person name="McBride C.S."/>
            <person name="McKernan B."/>
            <person name="McKernan K."/>
            <person name="Mendez-Lago M."/>
            <person name="Minx P."/>
            <person name="Mollenhauer M.U."/>
            <person name="Montooth K."/>
            <person name="Mount S.M."/>
            <person name="Mu X."/>
            <person name="Myers E."/>
            <person name="Negre B."/>
            <person name="Newfeld S."/>
            <person name="Nielsen R."/>
            <person name="Noor M.A."/>
            <person name="O'Grady P."/>
            <person name="Pachter L."/>
            <person name="Papaceit M."/>
            <person name="Parisi M.J."/>
            <person name="Parisi M."/>
            <person name="Parts L."/>
            <person name="Pedersen J.S."/>
            <person name="Pesole G."/>
            <person name="Phillippy A.M."/>
            <person name="Ponting C.P."/>
            <person name="Pop M."/>
            <person name="Porcelli D."/>
            <person name="Powell J.R."/>
            <person name="Prohaska S."/>
            <person name="Pruitt K."/>
            <person name="Puig M."/>
            <person name="Quesneville H."/>
            <person name="Ram K.R."/>
            <person name="Rand D."/>
            <person name="Rasmussen M.D."/>
            <person name="Reed L.K."/>
            <person name="Reenan R."/>
            <person name="Reily A."/>
            <person name="Remington K.A."/>
            <person name="Rieger T.T."/>
            <person name="Ritchie M.G."/>
            <person name="Robin C."/>
            <person name="Rogers Y.H."/>
            <person name="Rohde C."/>
            <person name="Rozas J."/>
            <person name="Rubenfield M.J."/>
            <person name="Ruiz A."/>
            <person name="Russo S."/>
            <person name="Salzberg S.L."/>
            <person name="Sanchez-Gracia A."/>
            <person name="Saranga D.J."/>
            <person name="Sato H."/>
            <person name="Schaeffer S.W."/>
            <person name="Schatz M.C."/>
            <person name="Schlenke T."/>
            <person name="Schwartz R."/>
            <person name="Segarra C."/>
            <person name="Singh R.S."/>
            <person name="Sirot L."/>
            <person name="Sirota M."/>
            <person name="Sisneros N.B."/>
            <person name="Smith C.D."/>
            <person name="Smith T.F."/>
            <person name="Spieth J."/>
            <person name="Stage D.E."/>
            <person name="Stark A."/>
            <person name="Stephan W."/>
            <person name="Strausberg R.L."/>
            <person name="Strempel S."/>
            <person name="Sturgill D."/>
            <person name="Sutton G."/>
            <person name="Sutton G.G."/>
            <person name="Tao W."/>
            <person name="Teichmann S."/>
            <person name="Tobari Y.N."/>
            <person name="Tomimura Y."/>
            <person name="Tsolas J.M."/>
            <person name="Valente V.L."/>
            <person name="Venter E."/>
            <person name="Venter J.C."/>
            <person name="Vicario S."/>
            <person name="Vieira F.G."/>
            <person name="Vilella A.J."/>
            <person name="Villasante A."/>
            <person name="Walenz B."/>
            <person name="Wang J."/>
            <person name="Wasserman M."/>
            <person name="Watts T."/>
            <person name="Wilson D."/>
            <person name="Wilson R.K."/>
            <person name="Wing R.A."/>
            <person name="Wolfner M.F."/>
            <person name="Wong A."/>
            <person name="Wong G.K."/>
            <person name="Wu C.I."/>
            <person name="Wu G."/>
            <person name="Yamamoto D."/>
            <person name="Yang H.P."/>
            <person name="Yang S.P."/>
            <person name="Yorke J.A."/>
            <person name="Yoshida K."/>
            <person name="Zdobnov E."/>
            <person name="Zhang P."/>
            <person name="Zhang Y."/>
            <person name="Zimin A.V."/>
            <person name="Baldwin J."/>
            <person name="Abdouelleil A."/>
            <person name="Abdulkadir J."/>
            <person name="Abebe A."/>
            <person name="Abera B."/>
            <person name="Abreu J."/>
            <person name="Acer S.C."/>
            <person name="Aftuck L."/>
            <person name="Alexander A."/>
            <person name="An P."/>
            <person name="Anderson E."/>
            <person name="Anderson S."/>
            <person name="Arachi H."/>
            <person name="Azer M."/>
            <person name="Bachantsang P."/>
            <person name="Barry A."/>
            <person name="Bayul T."/>
            <person name="Berlin A."/>
            <person name="Bessette D."/>
            <person name="Bloom T."/>
            <person name="Blye J."/>
            <person name="Boguslavskiy L."/>
            <person name="Bonnet C."/>
            <person name="Boukhgalter B."/>
            <person name="Bourzgui I."/>
            <person name="Brown A."/>
            <person name="Cahill P."/>
            <person name="Channer S."/>
            <person name="Cheshatsang Y."/>
            <person name="Chuda L."/>
            <person name="Citroen M."/>
            <person name="Collymore A."/>
            <person name="Cooke P."/>
            <person name="Costello M."/>
            <person name="D'Aco K."/>
            <person name="Daza R."/>
            <person name="De Haan G."/>
            <person name="DeGray S."/>
            <person name="DeMaso C."/>
            <person name="Dhargay N."/>
            <person name="Dooley K."/>
            <person name="Dooley E."/>
            <person name="Doricent M."/>
            <person name="Dorje P."/>
            <person name="Dorjee K."/>
            <person name="Dupes A."/>
            <person name="Elong R."/>
            <person name="Falk J."/>
            <person name="Farina A."/>
            <person name="Faro S."/>
            <person name="Ferguson D."/>
            <person name="Fisher S."/>
            <person name="Foley C.D."/>
            <person name="Franke A."/>
            <person name="Friedrich D."/>
            <person name="Gadbois L."/>
            <person name="Gearin G."/>
            <person name="Gearin C.R."/>
            <person name="Giannoukos G."/>
            <person name="Goode T."/>
            <person name="Graham J."/>
            <person name="Grandbois E."/>
            <person name="Grewal S."/>
            <person name="Gyaltsen K."/>
            <person name="Hafez N."/>
            <person name="Hagos B."/>
            <person name="Hall J."/>
            <person name="Henson C."/>
            <person name="Hollinger A."/>
            <person name="Honan T."/>
            <person name="Huard M.D."/>
            <person name="Hughes L."/>
            <person name="Hurhula B."/>
            <person name="Husby M.E."/>
            <person name="Kamat A."/>
            <person name="Kanga B."/>
            <person name="Kashin S."/>
            <person name="Khazanovich D."/>
            <person name="Kisner P."/>
            <person name="Lance K."/>
            <person name="Lara M."/>
            <person name="Lee W."/>
            <person name="Lennon N."/>
            <person name="Letendre F."/>
            <person name="LeVine R."/>
            <person name="Lipovsky A."/>
            <person name="Liu X."/>
            <person name="Liu J."/>
            <person name="Liu S."/>
            <person name="Lokyitsang T."/>
            <person name="Lokyitsang Y."/>
            <person name="Lubonja R."/>
            <person name="Lui A."/>
            <person name="MacDonald P."/>
            <person name="Magnisalis V."/>
            <person name="Maru K."/>
            <person name="Matthews C."/>
            <person name="McCusker W."/>
            <person name="McDonough S."/>
            <person name="Mehta T."/>
            <person name="Meldrim J."/>
            <person name="Meneus L."/>
            <person name="Mihai O."/>
            <person name="Mihalev A."/>
            <person name="Mihova T."/>
            <person name="Mittelman R."/>
            <person name="Mlenga V."/>
            <person name="Montmayeur A."/>
            <person name="Mulrain L."/>
            <person name="Navidi A."/>
            <person name="Naylor J."/>
            <person name="Negash T."/>
            <person name="Nguyen T."/>
            <person name="Nguyen N."/>
            <person name="Nicol R."/>
            <person name="Norbu C."/>
            <person name="Norbu N."/>
            <person name="Novod N."/>
            <person name="O'Neill B."/>
            <person name="Osman S."/>
            <person name="Markiewicz E."/>
            <person name="Oyono O.L."/>
            <person name="Patti C."/>
            <person name="Phunkhang P."/>
            <person name="Pierre F."/>
            <person name="Priest M."/>
            <person name="Raghuraman S."/>
            <person name="Rege F."/>
            <person name="Reyes R."/>
            <person name="Rise C."/>
            <person name="Rogov P."/>
            <person name="Ross K."/>
            <person name="Ryan E."/>
            <person name="Settipalli S."/>
            <person name="Shea T."/>
            <person name="Sherpa N."/>
            <person name="Shi L."/>
            <person name="Shih D."/>
            <person name="Sparrow T."/>
            <person name="Spaulding J."/>
            <person name="Stalker J."/>
            <person name="Stange-Thomann N."/>
            <person name="Stavropoulos S."/>
            <person name="Stone C."/>
            <person name="Strader C."/>
            <person name="Tesfaye S."/>
            <person name="Thomson T."/>
            <person name="Thoulutsang Y."/>
            <person name="Thoulutsang D."/>
            <person name="Topham K."/>
            <person name="Topping I."/>
            <person name="Tsamla T."/>
            <person name="Vassiliev H."/>
            <person name="Vo A."/>
            <person name="Wangchuk T."/>
            <person name="Wangdi T."/>
            <person name="Weiand M."/>
            <person name="Wilkinson J."/>
            <person name="Wilson A."/>
            <person name="Yadav S."/>
            <person name="Young G."/>
            <person name="Yu Q."/>
            <person name="Zembek L."/>
            <person name="Zhong D."/>
            <person name="Zimmer A."/>
            <person name="Zwirko Z."/>
            <person name="Jaffe D.B."/>
            <person name="Alvarez P."/>
            <person name="Brockman W."/>
            <person name="Butler J."/>
            <person name="Chin C."/>
            <person name="Gnerre S."/>
            <person name="Grabherr M."/>
            <person name="Kleber M."/>
            <person name="Mauceli E."/>
            <person name="MacCallum I."/>
        </authorList>
    </citation>
    <scope>NUCLEOTIDE SEQUENCE [LARGE SCALE GENOMIC DNA]</scope>
    <source>
        <strain evidence="16">Tucson 14024-0371.13</strain>
    </source>
</reference>
<keyword evidence="7 13" id="KW-0720">Serine protease</keyword>
<dbReference type="InterPro" id="IPR018114">
    <property type="entry name" value="TRYPSIN_HIS"/>
</dbReference>
<dbReference type="GO" id="GO:0005615">
    <property type="term" value="C:extracellular space"/>
    <property type="evidence" value="ECO:0007669"/>
    <property type="project" value="TreeGrafter"/>
</dbReference>
<protein>
    <recommendedName>
        <fullName evidence="14">Peptidase S1 domain-containing protein</fullName>
    </recommendedName>
</protein>
<evidence type="ECO:0000256" key="2">
    <source>
        <dbReference type="ARBA" id="ARBA00022525"/>
    </source>
</evidence>
<dbReference type="InterPro" id="IPR033116">
    <property type="entry name" value="TRYPSIN_SER"/>
</dbReference>
<evidence type="ECO:0000313" key="15">
    <source>
        <dbReference type="EMBL" id="EDV36165.2"/>
    </source>
</evidence>
<comment type="subcellular location">
    <subcellularLocation>
        <location evidence="1">Secreted</location>
    </subcellularLocation>
</comment>
<dbReference type="FunFam" id="2.40.10.10:FF:000028">
    <property type="entry name" value="Serine protease easter"/>
    <property type="match status" value="1"/>
</dbReference>
<dbReference type="Gene3D" id="2.40.10.10">
    <property type="entry name" value="Trypsin-like serine proteases"/>
    <property type="match status" value="1"/>
</dbReference>
<evidence type="ECO:0000256" key="12">
    <source>
        <dbReference type="ARBA" id="ARBA00024195"/>
    </source>
</evidence>
<keyword evidence="6 13" id="KW-0378">Hydrolase</keyword>
<keyword evidence="4" id="KW-0479">Metal-binding</keyword>
<sequence length="421" mass="46822">MGMGGISSGRLGEGDGWDAWAKNRAELECIGQLPQCICDKWLACLDGSMAGRPLKANDNNDDDEVKDLRSEIAHFGSEPGPVGTSRDQPGSWAPVLRLLPWLIGGYVKWLLYVRRLELQPQPYGSKVKTIDVMLLLLLQLQLLWCQHQQHEAATSPVLDPCRPQPHSEILLVLQASSVEFLDPECSASPATPRILNGRPADTLSNQWLVFLQNEVTENSFTFCGGSLITNRFVLSAAHCKGELNMYAILGEYNISRIFETKNKVLVDSKILHPDYNSTEIKHDIALFRLSRRVEYTYFIRPVCLPMNYDGLNIVFNLNVTGWGHTGHESISPVLKTATVHVHHRSICYRLGQIDESQLCVGPVDGNTCKGDSGGPLTSLFNFRGTIVTVQIGITKLGLFLDTLDDAEWIHKSFMVFCSKIG</sequence>
<evidence type="ECO:0000256" key="3">
    <source>
        <dbReference type="ARBA" id="ARBA00022670"/>
    </source>
</evidence>
<comment type="similarity">
    <text evidence="12">Belongs to the peptidase S1 family. CLIP subfamily.</text>
</comment>
<keyword evidence="10" id="KW-1015">Disulfide bond</keyword>
<dbReference type="InterPro" id="IPR009003">
    <property type="entry name" value="Peptidase_S1_PA"/>
</dbReference>
<evidence type="ECO:0000259" key="14">
    <source>
        <dbReference type="PROSITE" id="PS50240"/>
    </source>
</evidence>
<dbReference type="PROSITE" id="PS00134">
    <property type="entry name" value="TRYPSIN_HIS"/>
    <property type="match status" value="1"/>
</dbReference>
<dbReference type="GO" id="GO:0004252">
    <property type="term" value="F:serine-type endopeptidase activity"/>
    <property type="evidence" value="ECO:0007669"/>
    <property type="project" value="InterPro"/>
</dbReference>
<evidence type="ECO:0000256" key="5">
    <source>
        <dbReference type="ARBA" id="ARBA00022729"/>
    </source>
</evidence>
<keyword evidence="16" id="KW-1185">Reference proteome</keyword>
<evidence type="ECO:0000256" key="7">
    <source>
        <dbReference type="ARBA" id="ARBA00022825"/>
    </source>
</evidence>
<dbReference type="PROSITE" id="PS50240">
    <property type="entry name" value="TRYPSIN_DOM"/>
    <property type="match status" value="1"/>
</dbReference>
<dbReference type="InParanoid" id="B3MC65"/>
<dbReference type="SMR" id="B3MC65"/>
<accession>B3MC65</accession>
<dbReference type="SUPFAM" id="SSF50494">
    <property type="entry name" value="Trypsin-like serine proteases"/>
    <property type="match status" value="1"/>
</dbReference>
<dbReference type="eggNOG" id="KOG3627">
    <property type="taxonomic scope" value="Eukaryota"/>
</dbReference>
<evidence type="ECO:0000256" key="8">
    <source>
        <dbReference type="ARBA" id="ARBA00022837"/>
    </source>
</evidence>
<keyword evidence="2" id="KW-0964">Secreted</keyword>
<dbReference type="GO" id="GO:0046872">
    <property type="term" value="F:metal ion binding"/>
    <property type="evidence" value="ECO:0007669"/>
    <property type="project" value="UniProtKB-KW"/>
</dbReference>
<keyword evidence="9" id="KW-0865">Zymogen</keyword>
<evidence type="ECO:0000256" key="4">
    <source>
        <dbReference type="ARBA" id="ARBA00022723"/>
    </source>
</evidence>
<evidence type="ECO:0000256" key="6">
    <source>
        <dbReference type="ARBA" id="ARBA00022801"/>
    </source>
</evidence>
<proteinExistence type="inferred from homology"/>
<dbReference type="InterPro" id="IPR050127">
    <property type="entry name" value="Serine_Proteases_S1"/>
</dbReference>
<dbReference type="InterPro" id="IPR001254">
    <property type="entry name" value="Trypsin_dom"/>
</dbReference>
<keyword evidence="11" id="KW-0325">Glycoprotein</keyword>
<evidence type="ECO:0000256" key="13">
    <source>
        <dbReference type="RuleBase" id="RU363034"/>
    </source>
</evidence>
<dbReference type="Pfam" id="PF00089">
    <property type="entry name" value="Trypsin"/>
    <property type="match status" value="1"/>
</dbReference>
<dbReference type="HOGENOM" id="CLU_006842_0_3_1"/>
<dbReference type="STRING" id="7217.B3MC65"/>
<keyword evidence="8" id="KW-0106">Calcium</keyword>
<dbReference type="AlphaFoldDB" id="B3MC65"/>
<evidence type="ECO:0000256" key="11">
    <source>
        <dbReference type="ARBA" id="ARBA00023180"/>
    </source>
</evidence>
<evidence type="ECO:0000256" key="9">
    <source>
        <dbReference type="ARBA" id="ARBA00023145"/>
    </source>
</evidence>
<dbReference type="CDD" id="cd00190">
    <property type="entry name" value="Tryp_SPc"/>
    <property type="match status" value="1"/>
</dbReference>
<dbReference type="SMART" id="SM00020">
    <property type="entry name" value="Tryp_SPc"/>
    <property type="match status" value="1"/>
</dbReference>
<dbReference type="PRINTS" id="PR00722">
    <property type="entry name" value="CHYMOTRYPSIN"/>
</dbReference>